<dbReference type="GO" id="GO:0005737">
    <property type="term" value="C:cytoplasm"/>
    <property type="evidence" value="ECO:0007669"/>
    <property type="project" value="TreeGrafter"/>
</dbReference>
<dbReference type="KEGG" id="ttu:TERTU_2372"/>
<dbReference type="EMBL" id="CP001614">
    <property type="protein sequence ID" value="ACR12761.1"/>
    <property type="molecule type" value="Genomic_DNA"/>
</dbReference>
<evidence type="ECO:0000256" key="1">
    <source>
        <dbReference type="ARBA" id="ARBA00001938"/>
    </source>
</evidence>
<sequence>MSRVAAFPRHRRHTYYFLEKARENAPVLLDTDVDMSAIREQREHAKRDGLNTSYISYIIKVISAVLVKYPQANASVKPSFIPTIMQYDRVVAKFTLDKSYGNQAMVLSALVNDSDKKSIAEIQQDIDHYKSADYEESEAFATVRKLNGFPFWLGRRLYGFVLNKLAKRQQIQGSFTVTSLGHSRVNGFFPISSTTLAFGVGAINDSAVVVNGEVVIRPMLRLNMVFDHRVIDGAMAAAILSDVSAGIEHYGE</sequence>
<comment type="cofactor">
    <cofactor evidence="1">
        <name>(R)-lipoate</name>
        <dbReference type="ChEBI" id="CHEBI:83088"/>
    </cofactor>
</comment>
<dbReference type="HOGENOM" id="CLU_016733_2_3_6"/>
<evidence type="ECO:0000313" key="6">
    <source>
        <dbReference type="Proteomes" id="UP000009080"/>
    </source>
</evidence>
<protein>
    <submittedName>
        <fullName evidence="5">2-oxo acid dehydrogenases acyltransferase</fullName>
    </submittedName>
</protein>
<evidence type="ECO:0000313" key="5">
    <source>
        <dbReference type="EMBL" id="ACR12761.1"/>
    </source>
</evidence>
<dbReference type="Proteomes" id="UP000009080">
    <property type="component" value="Chromosome"/>
</dbReference>
<dbReference type="eggNOG" id="COG0508">
    <property type="taxonomic scope" value="Bacteria"/>
</dbReference>
<evidence type="ECO:0000256" key="2">
    <source>
        <dbReference type="ARBA" id="ARBA00022679"/>
    </source>
</evidence>
<dbReference type="PANTHER" id="PTHR43178">
    <property type="entry name" value="DIHYDROLIPOAMIDE ACETYLTRANSFERASE COMPONENT OF PYRUVATE DEHYDROGENASE COMPLEX"/>
    <property type="match status" value="1"/>
</dbReference>
<dbReference type="STRING" id="377629.TERTU_2372"/>
<dbReference type="InterPro" id="IPR023213">
    <property type="entry name" value="CAT-like_dom_sf"/>
</dbReference>
<dbReference type="AlphaFoldDB" id="C5BKB2"/>
<dbReference type="SUPFAM" id="SSF52777">
    <property type="entry name" value="CoA-dependent acyltransferases"/>
    <property type="match status" value="1"/>
</dbReference>
<dbReference type="Gene3D" id="3.30.559.10">
    <property type="entry name" value="Chloramphenicol acetyltransferase-like domain"/>
    <property type="match status" value="1"/>
</dbReference>
<feature type="domain" description="2-oxoacid dehydrogenase acyltransferase catalytic" evidence="4">
    <location>
        <begin position="11"/>
        <end position="130"/>
    </location>
</feature>
<dbReference type="InterPro" id="IPR050743">
    <property type="entry name" value="2-oxoacid_DH_E2_comp"/>
</dbReference>
<dbReference type="GO" id="GO:0031405">
    <property type="term" value="F:lipoic acid binding"/>
    <property type="evidence" value="ECO:0007669"/>
    <property type="project" value="TreeGrafter"/>
</dbReference>
<organism evidence="5 6">
    <name type="scientific">Teredinibacter turnerae (strain ATCC 39867 / T7901)</name>
    <dbReference type="NCBI Taxonomy" id="377629"/>
    <lineage>
        <taxon>Bacteria</taxon>
        <taxon>Pseudomonadati</taxon>
        <taxon>Pseudomonadota</taxon>
        <taxon>Gammaproteobacteria</taxon>
        <taxon>Cellvibrionales</taxon>
        <taxon>Cellvibrionaceae</taxon>
        <taxon>Teredinibacter</taxon>
    </lineage>
</organism>
<dbReference type="Pfam" id="PF00198">
    <property type="entry name" value="2-oxoacid_dh"/>
    <property type="match status" value="2"/>
</dbReference>
<accession>C5BKB2</accession>
<dbReference type="OrthoDB" id="9805770at2"/>
<feature type="domain" description="2-oxoacid dehydrogenase acyltransferase catalytic" evidence="4">
    <location>
        <begin position="163"/>
        <end position="249"/>
    </location>
</feature>
<proteinExistence type="predicted"/>
<gene>
    <name evidence="5" type="ordered locus">TERTU_2372</name>
</gene>
<dbReference type="PANTHER" id="PTHR43178:SF5">
    <property type="entry name" value="LIPOAMIDE ACYLTRANSFERASE COMPONENT OF BRANCHED-CHAIN ALPHA-KETO ACID DEHYDROGENASE COMPLEX, MITOCHONDRIAL"/>
    <property type="match status" value="1"/>
</dbReference>
<dbReference type="InterPro" id="IPR001078">
    <property type="entry name" value="2-oxoacid_DH_actylTfrase"/>
</dbReference>
<keyword evidence="2" id="KW-0808">Transferase</keyword>
<keyword evidence="3 5" id="KW-0012">Acyltransferase</keyword>
<evidence type="ECO:0000259" key="4">
    <source>
        <dbReference type="Pfam" id="PF00198"/>
    </source>
</evidence>
<dbReference type="GO" id="GO:0016407">
    <property type="term" value="F:acetyltransferase activity"/>
    <property type="evidence" value="ECO:0007669"/>
    <property type="project" value="TreeGrafter"/>
</dbReference>
<dbReference type="RefSeq" id="WP_015818873.1">
    <property type="nucleotide sequence ID" value="NC_012997.1"/>
</dbReference>
<reference evidence="5 6" key="1">
    <citation type="journal article" date="2009" name="PLoS ONE">
        <title>The complete genome of Teredinibacter turnerae T7901: an intracellular endosymbiont of marine wood-boring bivalves (shipworms).</title>
        <authorList>
            <person name="Yang J.C."/>
            <person name="Madupu R."/>
            <person name="Durkin A.S."/>
            <person name="Ekborg N.A."/>
            <person name="Pedamallu C.S."/>
            <person name="Hostetler J.B."/>
            <person name="Radune D."/>
            <person name="Toms B.S."/>
            <person name="Henrissat B."/>
            <person name="Coutinho P.M."/>
            <person name="Schwarz S."/>
            <person name="Field L."/>
            <person name="Trindade-Silva A.E."/>
            <person name="Soares C.A.G."/>
            <person name="Elshahawi S."/>
            <person name="Hanora A."/>
            <person name="Schmidt E.W."/>
            <person name="Haygood M.G."/>
            <person name="Posfai J."/>
            <person name="Benner J."/>
            <person name="Madinger C."/>
            <person name="Nove J."/>
            <person name="Anton B."/>
            <person name="Chaudhary K."/>
            <person name="Foster J."/>
            <person name="Holman A."/>
            <person name="Kumar S."/>
            <person name="Lessard P.A."/>
            <person name="Luyten Y.A."/>
            <person name="Slatko B."/>
            <person name="Wood N."/>
            <person name="Wu B."/>
            <person name="Teplitski M."/>
            <person name="Mougous J.D."/>
            <person name="Ward N."/>
            <person name="Eisen J.A."/>
            <person name="Badger J.H."/>
            <person name="Distel D.L."/>
        </authorList>
    </citation>
    <scope>NUCLEOTIDE SEQUENCE [LARGE SCALE GENOMIC DNA]</scope>
    <source>
        <strain evidence="6">ATCC 39867 / T7901</strain>
    </source>
</reference>
<name>C5BKB2_TERTT</name>
<keyword evidence="6" id="KW-1185">Reference proteome</keyword>
<evidence type="ECO:0000256" key="3">
    <source>
        <dbReference type="ARBA" id="ARBA00023315"/>
    </source>
</evidence>